<dbReference type="VEuPathDB" id="VectorBase:PPAPM1_009718"/>
<dbReference type="EnsemblMetazoa" id="PPAI001482-RA">
    <property type="protein sequence ID" value="PPAI001482-PA"/>
    <property type="gene ID" value="PPAI001482"/>
</dbReference>
<dbReference type="InterPro" id="IPR002110">
    <property type="entry name" value="Ankyrin_rpt"/>
</dbReference>
<reference evidence="1" key="1">
    <citation type="submission" date="2022-08" db="UniProtKB">
        <authorList>
            <consortium name="EnsemblMetazoa"/>
        </authorList>
    </citation>
    <scope>IDENTIFICATION</scope>
    <source>
        <strain evidence="1">Israel</strain>
    </source>
</reference>
<evidence type="ECO:0000313" key="1">
    <source>
        <dbReference type="EnsemblMetazoa" id="PPAI001482-PA"/>
    </source>
</evidence>
<dbReference type="EMBL" id="AJVK01022706">
    <property type="status" value="NOT_ANNOTATED_CDS"/>
    <property type="molecule type" value="Genomic_DNA"/>
</dbReference>
<dbReference type="AlphaFoldDB" id="A0A1B0D2A9"/>
<protein>
    <submittedName>
        <fullName evidence="1">Uncharacterized protein</fullName>
    </submittedName>
</protein>
<dbReference type="SMART" id="SM00248">
    <property type="entry name" value="ANK"/>
    <property type="match status" value="2"/>
</dbReference>
<sequence>MKIDAEKKVNIYPVKYSISIVSCFRRRGGWSSFRGCDINYTSSRHLTCSLPWAKIRRVHTAAREGNLRDLQSALDRRKFAVAKDEISPNGASPLHVATIFGHTGIVRYLAGRFPETMSALDTHKRTALHYAATIHDNGHFYNLLVHLGANPKAQDEDGNTAEFFLKHDRAEKFLSHKQLLRNFGVQEQLADEMLNDQGPSARVLE</sequence>
<dbReference type="SUPFAM" id="SSF48403">
    <property type="entry name" value="Ankyrin repeat"/>
    <property type="match status" value="1"/>
</dbReference>
<dbReference type="PANTHER" id="PTHR24172">
    <property type="entry name" value="ANK_REP_REGION DOMAIN-CONTAINING PROTEIN"/>
    <property type="match status" value="1"/>
</dbReference>
<organism evidence="1 2">
    <name type="scientific">Phlebotomus papatasi</name>
    <name type="common">Sandfly</name>
    <dbReference type="NCBI Taxonomy" id="29031"/>
    <lineage>
        <taxon>Eukaryota</taxon>
        <taxon>Metazoa</taxon>
        <taxon>Ecdysozoa</taxon>
        <taxon>Arthropoda</taxon>
        <taxon>Hexapoda</taxon>
        <taxon>Insecta</taxon>
        <taxon>Pterygota</taxon>
        <taxon>Neoptera</taxon>
        <taxon>Endopterygota</taxon>
        <taxon>Diptera</taxon>
        <taxon>Nematocera</taxon>
        <taxon>Psychodoidea</taxon>
        <taxon>Psychodidae</taxon>
        <taxon>Phlebotomus</taxon>
        <taxon>Phlebotomus</taxon>
    </lineage>
</organism>
<accession>A0A1B0D2A9</accession>
<dbReference type="Pfam" id="PF12796">
    <property type="entry name" value="Ank_2"/>
    <property type="match status" value="1"/>
</dbReference>
<proteinExistence type="predicted"/>
<dbReference type="PROSITE" id="PS50297">
    <property type="entry name" value="ANK_REP_REGION"/>
    <property type="match status" value="1"/>
</dbReference>
<evidence type="ECO:0000313" key="2">
    <source>
        <dbReference type="Proteomes" id="UP000092462"/>
    </source>
</evidence>
<dbReference type="EMBL" id="AJVK01022705">
    <property type="status" value="NOT_ANNOTATED_CDS"/>
    <property type="molecule type" value="Genomic_DNA"/>
</dbReference>
<dbReference type="InterPro" id="IPR036770">
    <property type="entry name" value="Ankyrin_rpt-contain_sf"/>
</dbReference>
<dbReference type="VEuPathDB" id="VectorBase:PPAI001482"/>
<name>A0A1B0D2A9_PHLPP</name>
<dbReference type="PROSITE" id="PS50088">
    <property type="entry name" value="ANK_REPEAT"/>
    <property type="match status" value="2"/>
</dbReference>
<keyword evidence="2" id="KW-1185">Reference proteome</keyword>
<dbReference type="PANTHER" id="PTHR24172:SF4">
    <property type="entry name" value="ANK_REP_REGION DOMAIN-CONTAINING PROTEIN"/>
    <property type="match status" value="1"/>
</dbReference>
<dbReference type="Proteomes" id="UP000092462">
    <property type="component" value="Unassembled WGS sequence"/>
</dbReference>
<dbReference type="Gene3D" id="1.25.40.20">
    <property type="entry name" value="Ankyrin repeat-containing domain"/>
    <property type="match status" value="1"/>
</dbReference>